<dbReference type="AlphaFoldDB" id="A0A1I8NIW4"/>
<dbReference type="VEuPathDB" id="VectorBase:MDOMA2_000670"/>
<dbReference type="GO" id="GO:0003756">
    <property type="term" value="F:protein disulfide isomerase activity"/>
    <property type="evidence" value="ECO:0007669"/>
    <property type="project" value="TreeGrafter"/>
</dbReference>
<gene>
    <name evidence="2" type="primary">105261649</name>
    <name evidence="4" type="synonym">LOC105261649</name>
</gene>
<dbReference type="Gene3D" id="3.40.30.10">
    <property type="entry name" value="Glutaredoxin"/>
    <property type="match status" value="2"/>
</dbReference>
<keyword evidence="3" id="KW-1185">Reference proteome</keyword>
<name>A0A1I8NIW4_MUSDO</name>
<dbReference type="GO" id="GO:0005783">
    <property type="term" value="C:endoplasmic reticulum"/>
    <property type="evidence" value="ECO:0007669"/>
    <property type="project" value="TreeGrafter"/>
</dbReference>
<dbReference type="STRING" id="7370.A0A1I8NIW4"/>
<dbReference type="GO" id="GO:0006457">
    <property type="term" value="P:protein folding"/>
    <property type="evidence" value="ECO:0007669"/>
    <property type="project" value="TreeGrafter"/>
</dbReference>
<dbReference type="OrthoDB" id="72053at2759"/>
<reference evidence="4" key="2">
    <citation type="submission" date="2025-04" db="UniProtKB">
        <authorList>
            <consortium name="RefSeq"/>
        </authorList>
    </citation>
    <scope>IDENTIFICATION</scope>
    <source>
        <strain evidence="4">Aabys</strain>
    </source>
</reference>
<proteinExistence type="inferred from homology"/>
<dbReference type="EnsemblMetazoa" id="MDOA015888-RA">
    <property type="protein sequence ID" value="MDOA015888-PA"/>
    <property type="gene ID" value="MDOA015888"/>
</dbReference>
<dbReference type="GeneID" id="105261649"/>
<organism evidence="2">
    <name type="scientific">Musca domestica</name>
    <name type="common">House fly</name>
    <dbReference type="NCBI Taxonomy" id="7370"/>
    <lineage>
        <taxon>Eukaryota</taxon>
        <taxon>Metazoa</taxon>
        <taxon>Ecdysozoa</taxon>
        <taxon>Arthropoda</taxon>
        <taxon>Hexapoda</taxon>
        <taxon>Insecta</taxon>
        <taxon>Pterygota</taxon>
        <taxon>Neoptera</taxon>
        <taxon>Endopterygota</taxon>
        <taxon>Diptera</taxon>
        <taxon>Brachycera</taxon>
        <taxon>Muscomorpha</taxon>
        <taxon>Muscoidea</taxon>
        <taxon>Muscidae</taxon>
        <taxon>Musca</taxon>
    </lineage>
</organism>
<reference evidence="2" key="1">
    <citation type="submission" date="2020-05" db="UniProtKB">
        <authorList>
            <consortium name="EnsemblMetazoa"/>
        </authorList>
    </citation>
    <scope>IDENTIFICATION</scope>
    <source>
        <strain evidence="2">Aabys</strain>
    </source>
</reference>
<dbReference type="PANTHER" id="PTHR18929">
    <property type="entry name" value="PROTEIN DISULFIDE ISOMERASE"/>
    <property type="match status" value="1"/>
</dbReference>
<dbReference type="Proteomes" id="UP001652621">
    <property type="component" value="Unplaced"/>
</dbReference>
<comment type="similarity">
    <text evidence="1">Belongs to the protein disulfide isomerase family.</text>
</comment>
<dbReference type="RefSeq" id="XP_011291356.1">
    <property type="nucleotide sequence ID" value="XM_011293054.2"/>
</dbReference>
<protein>
    <submittedName>
        <fullName evidence="4">Uncharacterized protein LOC105261649</fullName>
    </submittedName>
</protein>
<accession>A0A1I8NIW4</accession>
<dbReference type="KEGG" id="mde:105261649"/>
<evidence type="ECO:0000256" key="1">
    <source>
        <dbReference type="ARBA" id="ARBA00006347"/>
    </source>
</evidence>
<evidence type="ECO:0000313" key="2">
    <source>
        <dbReference type="EnsemblMetazoa" id="MDOA015888-PA"/>
    </source>
</evidence>
<dbReference type="GO" id="GO:0034976">
    <property type="term" value="P:response to endoplasmic reticulum stress"/>
    <property type="evidence" value="ECO:0007669"/>
    <property type="project" value="TreeGrafter"/>
</dbReference>
<sequence length="589" mass="69819">MNSSDLDDLDLFQEVTIENNSDEDSDIEDYFYTCHIRRLPPPHRRQPPTEEKPVNFENYIESHYGNSIKILDRNTFSEIKLPVIIVFNHFREKCSHHSKWLDMLHKAGLQYKDQIEFIVADIYDIDIIFPNHNPLNFFCASEKPEKETPHIFALNPKKHLYQHQDVMNTTEENLLELCENLLNGSLYPSQQPRKDDGKLVKICVHENYEEMITKSPRDILLVVAWDDYEICSMLKGLNYEKMAQEIQQYNVDLIFINAAENYVPMELRKFSYPVEYFIPHEDKQCFIHSKGYTTPRSLMAFVRDNLTPQGQRLRQQEVAARKFHHFKLPDNQKMDLESLEDYLFAKYPKTMKIFHNLPTTPMCALIFLMDFKNKGIEYYLSYLQTIHQMAASKAFYSLDFYIGDLCQINQILPQWYCKDLEIHNNGHREFFIAIDRQKWKYKFDANVLKLPSALFYYTQKIYLSTLFYSEAPETGARQMIKMCTAHNIRHLITTSKKDIFLTIYRSDCERSSKVLEYLEEIVGQDIKEMDIRLIKIDANLNSIPIEYSWSEYPIHYYVSVSHRDENTCRYSISLDVSKEEVLSFIAKQK</sequence>
<evidence type="ECO:0000313" key="4">
    <source>
        <dbReference type="RefSeq" id="XP_011291356.1"/>
    </source>
</evidence>
<dbReference type="SUPFAM" id="SSF52833">
    <property type="entry name" value="Thioredoxin-like"/>
    <property type="match status" value="1"/>
</dbReference>
<dbReference type="VEuPathDB" id="VectorBase:MDOA015888"/>
<dbReference type="InterPro" id="IPR036249">
    <property type="entry name" value="Thioredoxin-like_sf"/>
</dbReference>
<evidence type="ECO:0000313" key="3">
    <source>
        <dbReference type="Proteomes" id="UP001652621"/>
    </source>
</evidence>